<feature type="transmembrane region" description="Helical" evidence="9">
    <location>
        <begin position="307"/>
        <end position="327"/>
    </location>
</feature>
<comment type="subcellular location">
    <subcellularLocation>
        <location evidence="1">Cell membrane</location>
        <topology evidence="1">Multi-pass membrane protein</topology>
    </subcellularLocation>
</comment>
<keyword evidence="8 9" id="KW-0472">Membrane</keyword>
<dbReference type="SUPFAM" id="SSF103190">
    <property type="entry name" value="Sensory domain-like"/>
    <property type="match status" value="1"/>
</dbReference>
<dbReference type="Pfam" id="PF02518">
    <property type="entry name" value="HATPase_c"/>
    <property type="match status" value="1"/>
</dbReference>
<feature type="transmembrane region" description="Helical" evidence="9">
    <location>
        <begin position="12"/>
        <end position="37"/>
    </location>
</feature>
<keyword evidence="2" id="KW-1003">Cell membrane</keyword>
<dbReference type="SMART" id="SM00387">
    <property type="entry name" value="HATPase_c"/>
    <property type="match status" value="1"/>
</dbReference>
<dbReference type="InterPro" id="IPR029151">
    <property type="entry name" value="Sensor-like_sf"/>
</dbReference>
<sequence length="599" mass="68694">MMTNLSMNKNRFATKVVVVILIVSLIPTIFNSVFFYVSSSNIIKENVRESSLQTARQAADSLSYVLTTGSDMADLIYSNERLQEVVKQDLNEELPEAERQENHETMHSFLNENIFSSSFVRMIYVLKEEGSSWGSGNFSWFKFSQYNLQELDWQKKTTELDGELLWQGLQFDRFSGAGENTDLVLPITRVMKDFDNLNNIAYIQVFLDGNAVLDRINQIKLGKTGHFFVVDQQGNIMIHSDMEKIDQTISNEQLYHRVINRDELEFEFDDNGRYYYGVKQPLANGWTIVGIVPIQEITGQLLTIQTIVVLTSIVFGILAMMIGYFFANRVTDPIKVLTRQMKLVGEGDFNVRTNVRTSDEIGVMSMEFNRMLEKVEHLMDQVKIEQVQKKEAELRAVKHRINPHFLFNTLSTIRWLVKFNQVDRANTALAALTKLLEANMGKKGTFVTVKEELDIIEKFIDIMQIRYEQTFHLKLDIDQKVNDFFIPQMLLQPIVENAIFHGIVPTGMEGMIQISGRKIDDKVEIVIQDNGKGMDEETLNQIQHALRPMNKSVGIGLLHIFDSINLYFGPDSAIEIESSEKGTIVKLIMKPKNRGENHV</sequence>
<dbReference type="EMBL" id="JBHLUX010000024">
    <property type="protein sequence ID" value="MFC0470647.1"/>
    <property type="molecule type" value="Genomic_DNA"/>
</dbReference>
<feature type="domain" description="HAMP" evidence="10">
    <location>
        <begin position="328"/>
        <end position="380"/>
    </location>
</feature>
<dbReference type="InterPro" id="IPR033479">
    <property type="entry name" value="dCache_1"/>
</dbReference>
<dbReference type="EC" id="2.7.13.3" evidence="11"/>
<dbReference type="InterPro" id="IPR050640">
    <property type="entry name" value="Bact_2-comp_sensor_kinase"/>
</dbReference>
<dbReference type="Pfam" id="PF02743">
    <property type="entry name" value="dCache_1"/>
    <property type="match status" value="1"/>
</dbReference>
<evidence type="ECO:0000256" key="3">
    <source>
        <dbReference type="ARBA" id="ARBA00022553"/>
    </source>
</evidence>
<evidence type="ECO:0000256" key="9">
    <source>
        <dbReference type="SAM" id="Phobius"/>
    </source>
</evidence>
<evidence type="ECO:0000256" key="4">
    <source>
        <dbReference type="ARBA" id="ARBA00022679"/>
    </source>
</evidence>
<evidence type="ECO:0000256" key="2">
    <source>
        <dbReference type="ARBA" id="ARBA00022475"/>
    </source>
</evidence>
<dbReference type="Gene3D" id="6.10.340.10">
    <property type="match status" value="1"/>
</dbReference>
<keyword evidence="12" id="KW-1185">Reference proteome</keyword>
<gene>
    <name evidence="11" type="ORF">ACFFHM_09100</name>
</gene>
<organism evidence="11 12">
    <name type="scientific">Halalkalibacter kiskunsagensis</name>
    <dbReference type="NCBI Taxonomy" id="1548599"/>
    <lineage>
        <taxon>Bacteria</taxon>
        <taxon>Bacillati</taxon>
        <taxon>Bacillota</taxon>
        <taxon>Bacilli</taxon>
        <taxon>Bacillales</taxon>
        <taxon>Bacillaceae</taxon>
        <taxon>Halalkalibacter</taxon>
    </lineage>
</organism>
<keyword evidence="6 11" id="KW-0418">Kinase</keyword>
<keyword evidence="7 9" id="KW-1133">Transmembrane helix</keyword>
<evidence type="ECO:0000256" key="6">
    <source>
        <dbReference type="ARBA" id="ARBA00022777"/>
    </source>
</evidence>
<evidence type="ECO:0000256" key="5">
    <source>
        <dbReference type="ARBA" id="ARBA00022692"/>
    </source>
</evidence>
<keyword evidence="3" id="KW-0597">Phosphoprotein</keyword>
<dbReference type="Pfam" id="PF06580">
    <property type="entry name" value="His_kinase"/>
    <property type="match status" value="1"/>
</dbReference>
<dbReference type="PANTHER" id="PTHR34220:SF7">
    <property type="entry name" value="SENSOR HISTIDINE KINASE YPDA"/>
    <property type="match status" value="1"/>
</dbReference>
<dbReference type="InterPro" id="IPR003660">
    <property type="entry name" value="HAMP_dom"/>
</dbReference>
<proteinExistence type="predicted"/>
<reference evidence="11 12" key="1">
    <citation type="submission" date="2024-09" db="EMBL/GenBank/DDBJ databases">
        <authorList>
            <person name="Sun Q."/>
            <person name="Mori K."/>
        </authorList>
    </citation>
    <scope>NUCLEOTIDE SEQUENCE [LARGE SCALE GENOMIC DNA]</scope>
    <source>
        <strain evidence="11 12">NCAIM B.02610</strain>
    </source>
</reference>
<dbReference type="InterPro" id="IPR010559">
    <property type="entry name" value="Sig_transdc_His_kin_internal"/>
</dbReference>
<evidence type="ECO:0000313" key="11">
    <source>
        <dbReference type="EMBL" id="MFC0470647.1"/>
    </source>
</evidence>
<dbReference type="SUPFAM" id="SSF158472">
    <property type="entry name" value="HAMP domain-like"/>
    <property type="match status" value="1"/>
</dbReference>
<dbReference type="Proteomes" id="UP001589838">
    <property type="component" value="Unassembled WGS sequence"/>
</dbReference>
<evidence type="ECO:0000256" key="1">
    <source>
        <dbReference type="ARBA" id="ARBA00004651"/>
    </source>
</evidence>
<dbReference type="SUPFAM" id="SSF55874">
    <property type="entry name" value="ATPase domain of HSP90 chaperone/DNA topoisomerase II/histidine kinase"/>
    <property type="match status" value="1"/>
</dbReference>
<evidence type="ECO:0000259" key="10">
    <source>
        <dbReference type="PROSITE" id="PS50885"/>
    </source>
</evidence>
<evidence type="ECO:0000256" key="7">
    <source>
        <dbReference type="ARBA" id="ARBA00022989"/>
    </source>
</evidence>
<dbReference type="Pfam" id="PF00672">
    <property type="entry name" value="HAMP"/>
    <property type="match status" value="1"/>
</dbReference>
<dbReference type="PANTHER" id="PTHR34220">
    <property type="entry name" value="SENSOR HISTIDINE KINASE YPDA"/>
    <property type="match status" value="1"/>
</dbReference>
<dbReference type="Gene3D" id="3.30.565.10">
    <property type="entry name" value="Histidine kinase-like ATPase, C-terminal domain"/>
    <property type="match status" value="1"/>
</dbReference>
<name>A0ABV6KBG2_9BACI</name>
<dbReference type="InterPro" id="IPR036890">
    <property type="entry name" value="HATPase_C_sf"/>
</dbReference>
<protein>
    <submittedName>
        <fullName evidence="11">Sensor histidine kinase</fullName>
        <ecNumber evidence="11">2.7.13.3</ecNumber>
    </submittedName>
</protein>
<accession>A0ABV6KBG2</accession>
<keyword evidence="4 11" id="KW-0808">Transferase</keyword>
<dbReference type="PROSITE" id="PS50885">
    <property type="entry name" value="HAMP"/>
    <property type="match status" value="1"/>
</dbReference>
<keyword evidence="5 9" id="KW-0812">Transmembrane</keyword>
<dbReference type="CDD" id="cd06225">
    <property type="entry name" value="HAMP"/>
    <property type="match status" value="1"/>
</dbReference>
<evidence type="ECO:0000256" key="8">
    <source>
        <dbReference type="ARBA" id="ARBA00023136"/>
    </source>
</evidence>
<dbReference type="GO" id="GO:0004673">
    <property type="term" value="F:protein histidine kinase activity"/>
    <property type="evidence" value="ECO:0007669"/>
    <property type="project" value="UniProtKB-EC"/>
</dbReference>
<evidence type="ECO:0000313" key="12">
    <source>
        <dbReference type="Proteomes" id="UP001589838"/>
    </source>
</evidence>
<dbReference type="InterPro" id="IPR003594">
    <property type="entry name" value="HATPase_dom"/>
</dbReference>
<dbReference type="CDD" id="cd12912">
    <property type="entry name" value="PDC2_MCP_like"/>
    <property type="match status" value="1"/>
</dbReference>
<comment type="caution">
    <text evidence="11">The sequence shown here is derived from an EMBL/GenBank/DDBJ whole genome shotgun (WGS) entry which is preliminary data.</text>
</comment>
<dbReference type="SMART" id="SM00304">
    <property type="entry name" value="HAMP"/>
    <property type="match status" value="1"/>
</dbReference>
<dbReference type="Gene3D" id="3.30.450.20">
    <property type="entry name" value="PAS domain"/>
    <property type="match status" value="2"/>
</dbReference>